<dbReference type="PANTHER" id="PTHR31069">
    <property type="entry name" value="OLEATE-ACTIVATED TRANSCRIPTION FACTOR 1-RELATED"/>
    <property type="match status" value="1"/>
</dbReference>
<protein>
    <recommendedName>
        <fullName evidence="7">Zn(2)-C6 fungal-type domain-containing protein</fullName>
    </recommendedName>
</protein>
<dbReference type="AlphaFoldDB" id="A0A6A6HJG2"/>
<dbReference type="SMART" id="SM00066">
    <property type="entry name" value="GAL4"/>
    <property type="match status" value="1"/>
</dbReference>
<dbReference type="SUPFAM" id="SSF57701">
    <property type="entry name" value="Zn2/Cys6 DNA-binding domain"/>
    <property type="match status" value="1"/>
</dbReference>
<evidence type="ECO:0000313" key="9">
    <source>
        <dbReference type="Proteomes" id="UP000800092"/>
    </source>
</evidence>
<name>A0A6A6HJG2_VIRVR</name>
<dbReference type="InterPro" id="IPR001138">
    <property type="entry name" value="Zn2Cys6_DnaBD"/>
</dbReference>
<dbReference type="GO" id="GO:0003677">
    <property type="term" value="F:DNA binding"/>
    <property type="evidence" value="ECO:0007669"/>
    <property type="project" value="UniProtKB-KW"/>
</dbReference>
<feature type="domain" description="Zn(2)-C6 fungal-type" evidence="7">
    <location>
        <begin position="29"/>
        <end position="59"/>
    </location>
</feature>
<dbReference type="InterPro" id="IPR036864">
    <property type="entry name" value="Zn2-C6_fun-type_DNA-bd_sf"/>
</dbReference>
<feature type="region of interest" description="Disordered" evidence="6">
    <location>
        <begin position="365"/>
        <end position="391"/>
    </location>
</feature>
<sequence>MQRPGSRTQYFHGTGSPRTGSTTNKLRDSCHACALSKVKCAKEKPTCARCAKRGIECEYFITKRPGRKRENRQANNNGKTRDTTKTHTTSSESNDYLTPPDHDPSSARPGSSSGAECYGSLTPLEPSLASVLEGINNDFDDFLTSPVDSFDLEPFDPNDSTPGPNEVAKLLLSGATDPDPISETSMNGHLNTYNTSLHSLTSQSLLDSNTGVGEASDSTCRCLMQALDLMKKLSSTKTSCGVQSNRPGTAGVPSAETIVLENKQTLEAITDMLRCSCAEDSYLLTFLSMIIFKILGRYAAAAPKQQGEEIEEVNKHNGNTSTRRQPRPAGSHSLGEDGVRRMSAQLILSELHRVQNCVNQLSPRLNSGEMGEVSSKRLRSPDREVPGRERSCFPLANDDTSVTPFPTTVLDHLGIGLRQSLSMLSSYIIDVLRQS</sequence>
<dbReference type="CDD" id="cd00067">
    <property type="entry name" value="GAL4"/>
    <property type="match status" value="1"/>
</dbReference>
<proteinExistence type="predicted"/>
<evidence type="ECO:0000256" key="2">
    <source>
        <dbReference type="ARBA" id="ARBA00023015"/>
    </source>
</evidence>
<dbReference type="EMBL" id="ML991776">
    <property type="protein sequence ID" value="KAF2238275.1"/>
    <property type="molecule type" value="Genomic_DNA"/>
</dbReference>
<dbReference type="PROSITE" id="PS50048">
    <property type="entry name" value="ZN2_CY6_FUNGAL_2"/>
    <property type="match status" value="1"/>
</dbReference>
<dbReference type="InterPro" id="IPR050675">
    <property type="entry name" value="OAF3"/>
</dbReference>
<accession>A0A6A6HJG2</accession>
<feature type="region of interest" description="Disordered" evidence="6">
    <location>
        <begin position="1"/>
        <end position="25"/>
    </location>
</feature>
<feature type="region of interest" description="Disordered" evidence="6">
    <location>
        <begin position="305"/>
        <end position="336"/>
    </location>
</feature>
<evidence type="ECO:0000256" key="1">
    <source>
        <dbReference type="ARBA" id="ARBA00022723"/>
    </source>
</evidence>
<evidence type="ECO:0000256" key="3">
    <source>
        <dbReference type="ARBA" id="ARBA00023125"/>
    </source>
</evidence>
<keyword evidence="2" id="KW-0805">Transcription regulation</keyword>
<dbReference type="Proteomes" id="UP000800092">
    <property type="component" value="Unassembled WGS sequence"/>
</dbReference>
<evidence type="ECO:0000313" key="8">
    <source>
        <dbReference type="EMBL" id="KAF2238275.1"/>
    </source>
</evidence>
<keyword evidence="9" id="KW-1185">Reference proteome</keyword>
<dbReference type="GO" id="GO:0008270">
    <property type="term" value="F:zinc ion binding"/>
    <property type="evidence" value="ECO:0007669"/>
    <property type="project" value="InterPro"/>
</dbReference>
<keyword evidence="3" id="KW-0238">DNA-binding</keyword>
<evidence type="ECO:0000256" key="4">
    <source>
        <dbReference type="ARBA" id="ARBA00023163"/>
    </source>
</evidence>
<dbReference type="GO" id="GO:0005634">
    <property type="term" value="C:nucleus"/>
    <property type="evidence" value="ECO:0007669"/>
    <property type="project" value="InterPro"/>
</dbReference>
<organism evidence="8 9">
    <name type="scientific">Viridothelium virens</name>
    <name type="common">Speckled blister lichen</name>
    <name type="synonym">Trypethelium virens</name>
    <dbReference type="NCBI Taxonomy" id="1048519"/>
    <lineage>
        <taxon>Eukaryota</taxon>
        <taxon>Fungi</taxon>
        <taxon>Dikarya</taxon>
        <taxon>Ascomycota</taxon>
        <taxon>Pezizomycotina</taxon>
        <taxon>Dothideomycetes</taxon>
        <taxon>Dothideomycetes incertae sedis</taxon>
        <taxon>Trypetheliales</taxon>
        <taxon>Trypetheliaceae</taxon>
        <taxon>Viridothelium</taxon>
    </lineage>
</organism>
<dbReference type="PANTHER" id="PTHR31069:SF31">
    <property type="entry name" value="MONODICTYPHENONE CLUSTER TRANSCRIPTION FACTOR-RELATED"/>
    <property type="match status" value="1"/>
</dbReference>
<dbReference type="OrthoDB" id="2328572at2759"/>
<dbReference type="InterPro" id="IPR013700">
    <property type="entry name" value="AflR"/>
</dbReference>
<feature type="region of interest" description="Disordered" evidence="6">
    <location>
        <begin position="64"/>
        <end position="119"/>
    </location>
</feature>
<dbReference type="Pfam" id="PF08493">
    <property type="entry name" value="AflR"/>
    <property type="match status" value="1"/>
</dbReference>
<keyword evidence="5" id="KW-0539">Nucleus</keyword>
<evidence type="ECO:0000259" key="7">
    <source>
        <dbReference type="PROSITE" id="PS50048"/>
    </source>
</evidence>
<dbReference type="Gene3D" id="4.10.240.10">
    <property type="entry name" value="Zn(2)-C6 fungal-type DNA-binding domain"/>
    <property type="match status" value="1"/>
</dbReference>
<dbReference type="PRINTS" id="PR00755">
    <property type="entry name" value="AFLATOXINBRP"/>
</dbReference>
<evidence type="ECO:0000256" key="5">
    <source>
        <dbReference type="ARBA" id="ARBA00023242"/>
    </source>
</evidence>
<feature type="compositionally biased region" description="Polar residues" evidence="6">
    <location>
        <begin position="1"/>
        <end position="24"/>
    </location>
</feature>
<dbReference type="PROSITE" id="PS00463">
    <property type="entry name" value="ZN2_CY6_FUNGAL_1"/>
    <property type="match status" value="1"/>
</dbReference>
<feature type="compositionally biased region" description="Low complexity" evidence="6">
    <location>
        <begin position="106"/>
        <end position="115"/>
    </location>
</feature>
<feature type="compositionally biased region" description="Basic and acidic residues" evidence="6">
    <location>
        <begin position="379"/>
        <end position="391"/>
    </location>
</feature>
<evidence type="ECO:0000256" key="6">
    <source>
        <dbReference type="SAM" id="MobiDB-lite"/>
    </source>
</evidence>
<gene>
    <name evidence="8" type="ORF">EV356DRAFT_507364</name>
</gene>
<reference evidence="8" key="1">
    <citation type="journal article" date="2020" name="Stud. Mycol.">
        <title>101 Dothideomycetes genomes: a test case for predicting lifestyles and emergence of pathogens.</title>
        <authorList>
            <person name="Haridas S."/>
            <person name="Albert R."/>
            <person name="Binder M."/>
            <person name="Bloem J."/>
            <person name="Labutti K."/>
            <person name="Salamov A."/>
            <person name="Andreopoulos B."/>
            <person name="Baker S."/>
            <person name="Barry K."/>
            <person name="Bills G."/>
            <person name="Bluhm B."/>
            <person name="Cannon C."/>
            <person name="Castanera R."/>
            <person name="Culley D."/>
            <person name="Daum C."/>
            <person name="Ezra D."/>
            <person name="Gonzalez J."/>
            <person name="Henrissat B."/>
            <person name="Kuo A."/>
            <person name="Liang C."/>
            <person name="Lipzen A."/>
            <person name="Lutzoni F."/>
            <person name="Magnuson J."/>
            <person name="Mondo S."/>
            <person name="Nolan M."/>
            <person name="Ohm R."/>
            <person name="Pangilinan J."/>
            <person name="Park H.-J."/>
            <person name="Ramirez L."/>
            <person name="Alfaro M."/>
            <person name="Sun H."/>
            <person name="Tritt A."/>
            <person name="Yoshinaga Y."/>
            <person name="Zwiers L.-H."/>
            <person name="Turgeon B."/>
            <person name="Goodwin S."/>
            <person name="Spatafora J."/>
            <person name="Crous P."/>
            <person name="Grigoriev I."/>
        </authorList>
    </citation>
    <scope>NUCLEOTIDE SEQUENCE</scope>
    <source>
        <strain evidence="8">Tuck. ex Michener</strain>
    </source>
</reference>
<dbReference type="Pfam" id="PF00172">
    <property type="entry name" value="Zn_clus"/>
    <property type="match status" value="1"/>
</dbReference>
<keyword evidence="1" id="KW-0479">Metal-binding</keyword>
<dbReference type="GO" id="GO:0045122">
    <property type="term" value="P:aflatoxin biosynthetic process"/>
    <property type="evidence" value="ECO:0007669"/>
    <property type="project" value="InterPro"/>
</dbReference>
<keyword evidence="4" id="KW-0804">Transcription</keyword>
<dbReference type="GO" id="GO:0000981">
    <property type="term" value="F:DNA-binding transcription factor activity, RNA polymerase II-specific"/>
    <property type="evidence" value="ECO:0007669"/>
    <property type="project" value="InterPro"/>
</dbReference>